<feature type="transmembrane region" description="Helical" evidence="7">
    <location>
        <begin position="264"/>
        <end position="289"/>
    </location>
</feature>
<gene>
    <name evidence="8" type="ORF">THRCLA_01240</name>
</gene>
<organism evidence="8 9">
    <name type="scientific">Thraustotheca clavata</name>
    <dbReference type="NCBI Taxonomy" id="74557"/>
    <lineage>
        <taxon>Eukaryota</taxon>
        <taxon>Sar</taxon>
        <taxon>Stramenopiles</taxon>
        <taxon>Oomycota</taxon>
        <taxon>Saprolegniomycetes</taxon>
        <taxon>Saprolegniales</taxon>
        <taxon>Achlyaceae</taxon>
        <taxon>Thraustotheca</taxon>
    </lineage>
</organism>
<evidence type="ECO:0000256" key="3">
    <source>
        <dbReference type="ARBA" id="ARBA00022475"/>
    </source>
</evidence>
<evidence type="ECO:0000313" key="9">
    <source>
        <dbReference type="Proteomes" id="UP000243217"/>
    </source>
</evidence>
<feature type="transmembrane region" description="Helical" evidence="7">
    <location>
        <begin position="77"/>
        <end position="102"/>
    </location>
</feature>
<evidence type="ECO:0000256" key="7">
    <source>
        <dbReference type="RuleBase" id="RU361216"/>
    </source>
</evidence>
<dbReference type="SUPFAM" id="SSF118215">
    <property type="entry name" value="Proton glutamate symport protein"/>
    <property type="match status" value="1"/>
</dbReference>
<dbReference type="OrthoDB" id="70718at2759"/>
<protein>
    <recommendedName>
        <fullName evidence="7">Amino acid transporter</fullName>
    </recommendedName>
</protein>
<keyword evidence="7" id="KW-0769">Symport</keyword>
<dbReference type="Proteomes" id="UP000243217">
    <property type="component" value="Unassembled WGS sequence"/>
</dbReference>
<dbReference type="GO" id="GO:0015293">
    <property type="term" value="F:symporter activity"/>
    <property type="evidence" value="ECO:0007669"/>
    <property type="project" value="UniProtKB-UniRule"/>
</dbReference>
<keyword evidence="3" id="KW-1003">Cell membrane</keyword>
<evidence type="ECO:0000256" key="6">
    <source>
        <dbReference type="ARBA" id="ARBA00023136"/>
    </source>
</evidence>
<sequence length="509" mass="53966">MRSPSHLELSIAASTPKGQFLFDSVHGIQEIELKWYQKPTVRIFAGCVLGFGAGVILGRNNASTELVSWIALPGTLFLRALTCIVMPLIFVNVFLSVVEMLAAGKATRAGLQTLGLFVLTTFFAVGTGLLFVGLFQNSFVVAKSSQNSKLSTLSSVKIGCGNTSLLHTFLNGTVSCLDETIVSGSTMQFTIANTSSTTTVKMSLSDTIQEQIFKAIVPDNIVAQFVAGNFIGIMAFAIFLAISMQRVQRSCATVLAFCKELNEILLACIGNVILCTPIAVASLVAGGLGTTNDFTAVFGNVGIFLVAFGLAIIVHGLGTLGVLYYLIVSRNTKKATSWKEFFPVHFFAFGCASSAATIPITLDTAVKTNVPSSIAGFVVTLGATLHMNGTAIYFPCAVVYVICASGLQEHLDPVAYLLLCILSVVSAAATAPVPSGALVLVLPMVNTVCGDTSSTTAVAFSYLLAMDFVVDRFRTVLNVHADLVVGHCVTSWNKELIERNSESRVQDSV</sequence>
<comment type="subcellular location">
    <subcellularLocation>
        <location evidence="1">Cell membrane</location>
        <topology evidence="1">Multi-pass membrane protein</topology>
    </subcellularLocation>
    <subcellularLocation>
        <location evidence="7">Membrane</location>
        <topology evidence="7">Multi-pass membrane protein</topology>
    </subcellularLocation>
</comment>
<dbReference type="AlphaFoldDB" id="A0A1W0A8V6"/>
<feature type="transmembrane region" description="Helical" evidence="7">
    <location>
        <begin position="340"/>
        <end position="362"/>
    </location>
</feature>
<keyword evidence="6 7" id="KW-0472">Membrane</keyword>
<dbReference type="PANTHER" id="PTHR42865">
    <property type="entry name" value="PROTON/GLUTAMATE-ASPARTATE SYMPORTER"/>
    <property type="match status" value="1"/>
</dbReference>
<feature type="transmembrane region" description="Helical" evidence="7">
    <location>
        <begin position="374"/>
        <end position="402"/>
    </location>
</feature>
<dbReference type="InterPro" id="IPR001991">
    <property type="entry name" value="Na-dicarboxylate_symporter"/>
</dbReference>
<reference evidence="8 9" key="1">
    <citation type="journal article" date="2014" name="Genome Biol. Evol.">
        <title>The secreted proteins of Achlya hypogyna and Thraustotheca clavata identify the ancestral oomycete secretome and reveal gene acquisitions by horizontal gene transfer.</title>
        <authorList>
            <person name="Misner I."/>
            <person name="Blouin N."/>
            <person name="Leonard G."/>
            <person name="Richards T.A."/>
            <person name="Lane C.E."/>
        </authorList>
    </citation>
    <scope>NUCLEOTIDE SEQUENCE [LARGE SCALE GENOMIC DNA]</scope>
    <source>
        <strain evidence="8 9">ATCC 34112</strain>
    </source>
</reference>
<dbReference type="Pfam" id="PF00375">
    <property type="entry name" value="SDF"/>
    <property type="match status" value="1"/>
</dbReference>
<dbReference type="PANTHER" id="PTHR42865:SF7">
    <property type="entry name" value="PROTON_GLUTAMATE-ASPARTATE SYMPORTER"/>
    <property type="match status" value="1"/>
</dbReference>
<keyword evidence="9" id="KW-1185">Reference proteome</keyword>
<keyword evidence="4 7" id="KW-0812">Transmembrane</keyword>
<dbReference type="STRING" id="74557.A0A1W0A8V6"/>
<feature type="transmembrane region" description="Helical" evidence="7">
    <location>
        <begin position="414"/>
        <end position="433"/>
    </location>
</feature>
<feature type="transmembrane region" description="Helical" evidence="7">
    <location>
        <begin position="114"/>
        <end position="135"/>
    </location>
</feature>
<evidence type="ECO:0000256" key="2">
    <source>
        <dbReference type="ARBA" id="ARBA00022448"/>
    </source>
</evidence>
<proteinExistence type="inferred from homology"/>
<feature type="transmembrane region" description="Helical" evidence="7">
    <location>
        <begin position="221"/>
        <end position="243"/>
    </location>
</feature>
<comment type="caution">
    <text evidence="8">The sequence shown here is derived from an EMBL/GenBank/DDBJ whole genome shotgun (WGS) entry which is preliminary data.</text>
</comment>
<feature type="transmembrane region" description="Helical" evidence="7">
    <location>
        <begin position="40"/>
        <end position="57"/>
    </location>
</feature>
<keyword evidence="5 7" id="KW-1133">Transmembrane helix</keyword>
<accession>A0A1W0A8V6</accession>
<keyword evidence="2 7" id="KW-0813">Transport</keyword>
<dbReference type="Gene3D" id="1.10.3860.10">
    <property type="entry name" value="Sodium:dicarboxylate symporter"/>
    <property type="match status" value="1"/>
</dbReference>
<name>A0A1W0A8V6_9STRA</name>
<evidence type="ECO:0000313" key="8">
    <source>
        <dbReference type="EMBL" id="OQS06732.1"/>
    </source>
</evidence>
<dbReference type="PRINTS" id="PR00173">
    <property type="entry name" value="EDTRNSPORT"/>
</dbReference>
<evidence type="ECO:0000256" key="4">
    <source>
        <dbReference type="ARBA" id="ARBA00022692"/>
    </source>
</evidence>
<evidence type="ECO:0000256" key="1">
    <source>
        <dbReference type="ARBA" id="ARBA00004651"/>
    </source>
</evidence>
<feature type="transmembrane region" description="Helical" evidence="7">
    <location>
        <begin position="301"/>
        <end position="328"/>
    </location>
</feature>
<evidence type="ECO:0000256" key="5">
    <source>
        <dbReference type="ARBA" id="ARBA00022989"/>
    </source>
</evidence>
<dbReference type="EMBL" id="JNBS01000311">
    <property type="protein sequence ID" value="OQS06732.1"/>
    <property type="molecule type" value="Genomic_DNA"/>
</dbReference>
<feature type="transmembrane region" description="Helical" evidence="7">
    <location>
        <begin position="453"/>
        <end position="470"/>
    </location>
</feature>
<dbReference type="InterPro" id="IPR036458">
    <property type="entry name" value="Na:dicarbo_symporter_sf"/>
</dbReference>
<comment type="similarity">
    <text evidence="7">Belongs to the dicarboxylate/amino acid:cation symporter (DAACS) (TC 2.A.23) family.</text>
</comment>
<dbReference type="GO" id="GO:0005886">
    <property type="term" value="C:plasma membrane"/>
    <property type="evidence" value="ECO:0007669"/>
    <property type="project" value="UniProtKB-SubCell"/>
</dbReference>